<proteinExistence type="predicted"/>
<dbReference type="STRING" id="1314781.A0A165LQZ2"/>
<dbReference type="InParanoid" id="A0A165LQZ2"/>
<gene>
    <name evidence="2" type="ORF">EXIGLDRAFT_701711</name>
</gene>
<evidence type="ECO:0000313" key="2">
    <source>
        <dbReference type="EMBL" id="KZV98197.1"/>
    </source>
</evidence>
<organism evidence="2 3">
    <name type="scientific">Exidia glandulosa HHB12029</name>
    <dbReference type="NCBI Taxonomy" id="1314781"/>
    <lineage>
        <taxon>Eukaryota</taxon>
        <taxon>Fungi</taxon>
        <taxon>Dikarya</taxon>
        <taxon>Basidiomycota</taxon>
        <taxon>Agaricomycotina</taxon>
        <taxon>Agaricomycetes</taxon>
        <taxon>Auriculariales</taxon>
        <taxon>Exidiaceae</taxon>
        <taxon>Exidia</taxon>
    </lineage>
</organism>
<protein>
    <submittedName>
        <fullName evidence="2">Uncharacterized protein</fullName>
    </submittedName>
</protein>
<dbReference type="AlphaFoldDB" id="A0A165LQZ2"/>
<feature type="compositionally biased region" description="Polar residues" evidence="1">
    <location>
        <begin position="187"/>
        <end position="207"/>
    </location>
</feature>
<keyword evidence="3" id="KW-1185">Reference proteome</keyword>
<reference evidence="2 3" key="1">
    <citation type="journal article" date="2016" name="Mol. Biol. Evol.">
        <title>Comparative Genomics of Early-Diverging Mushroom-Forming Fungi Provides Insights into the Origins of Lignocellulose Decay Capabilities.</title>
        <authorList>
            <person name="Nagy L.G."/>
            <person name="Riley R."/>
            <person name="Tritt A."/>
            <person name="Adam C."/>
            <person name="Daum C."/>
            <person name="Floudas D."/>
            <person name="Sun H."/>
            <person name="Yadav J.S."/>
            <person name="Pangilinan J."/>
            <person name="Larsson K.H."/>
            <person name="Matsuura K."/>
            <person name="Barry K."/>
            <person name="Labutti K."/>
            <person name="Kuo R."/>
            <person name="Ohm R.A."/>
            <person name="Bhattacharya S.S."/>
            <person name="Shirouzu T."/>
            <person name="Yoshinaga Y."/>
            <person name="Martin F.M."/>
            <person name="Grigoriev I.V."/>
            <person name="Hibbett D.S."/>
        </authorList>
    </citation>
    <scope>NUCLEOTIDE SEQUENCE [LARGE SCALE GENOMIC DNA]</scope>
    <source>
        <strain evidence="2 3">HHB12029</strain>
    </source>
</reference>
<dbReference type="EMBL" id="KV425921">
    <property type="protein sequence ID" value="KZV98197.1"/>
    <property type="molecule type" value="Genomic_DNA"/>
</dbReference>
<dbReference type="Proteomes" id="UP000077266">
    <property type="component" value="Unassembled WGS sequence"/>
</dbReference>
<name>A0A165LQZ2_EXIGL</name>
<feature type="region of interest" description="Disordered" evidence="1">
    <location>
        <begin position="69"/>
        <end position="249"/>
    </location>
</feature>
<accession>A0A165LQZ2</accession>
<evidence type="ECO:0000256" key="1">
    <source>
        <dbReference type="SAM" id="MobiDB-lite"/>
    </source>
</evidence>
<evidence type="ECO:0000313" key="3">
    <source>
        <dbReference type="Proteomes" id="UP000077266"/>
    </source>
</evidence>
<feature type="compositionally biased region" description="Polar residues" evidence="1">
    <location>
        <begin position="129"/>
        <end position="149"/>
    </location>
</feature>
<sequence>MSLMIAATPTILVPTPVVLNPGNPRLGIWPQLFLPALGGWTFGETVLSRTVTNDPVWLVWINFRCSRPSSATSRMAPPPPSGSRLTPRAPASSSAVGHTPAPRIVTAPRTQPVTAAAQIPVSRLPSGSRPISSSHRPSTPVASVSGSSVPTAAPTTPPRRKIAPLPRSKKEVPSTQRPGERVPPLSPSGNTMAARVTSSSKSPSTRATIGEAENVPPSEPATAQSSSLTRKQKEARDVPVESTTRPPLNHEDFDWFEIGALMLNGDLPIDYSLFQEKLLDAQVEEFVRDFIDYEAGDDTRAKQLVALE</sequence>